<proteinExistence type="predicted"/>
<comment type="caution">
    <text evidence="1">The sequence shown here is derived from an EMBL/GenBank/DDBJ whole genome shotgun (WGS) entry which is preliminary data.</text>
</comment>
<gene>
    <name evidence="1" type="ORF">RRG08_057848</name>
</gene>
<keyword evidence="2" id="KW-1185">Reference proteome</keyword>
<dbReference type="EMBL" id="JAWDGP010000872">
    <property type="protein sequence ID" value="KAK3796600.1"/>
    <property type="molecule type" value="Genomic_DNA"/>
</dbReference>
<dbReference type="AlphaFoldDB" id="A0AAE1AZN1"/>
<organism evidence="1 2">
    <name type="scientific">Elysia crispata</name>
    <name type="common">lettuce slug</name>
    <dbReference type="NCBI Taxonomy" id="231223"/>
    <lineage>
        <taxon>Eukaryota</taxon>
        <taxon>Metazoa</taxon>
        <taxon>Spiralia</taxon>
        <taxon>Lophotrochozoa</taxon>
        <taxon>Mollusca</taxon>
        <taxon>Gastropoda</taxon>
        <taxon>Heterobranchia</taxon>
        <taxon>Euthyneura</taxon>
        <taxon>Panpulmonata</taxon>
        <taxon>Sacoglossa</taxon>
        <taxon>Placobranchoidea</taxon>
        <taxon>Plakobranchidae</taxon>
        <taxon>Elysia</taxon>
    </lineage>
</organism>
<evidence type="ECO:0000313" key="1">
    <source>
        <dbReference type="EMBL" id="KAK3796600.1"/>
    </source>
</evidence>
<dbReference type="Proteomes" id="UP001283361">
    <property type="component" value="Unassembled WGS sequence"/>
</dbReference>
<evidence type="ECO:0000313" key="2">
    <source>
        <dbReference type="Proteomes" id="UP001283361"/>
    </source>
</evidence>
<accession>A0AAE1AZN1</accession>
<protein>
    <submittedName>
        <fullName evidence="1">Uncharacterized protein</fullName>
    </submittedName>
</protein>
<sequence>MVIGVREVEKIVCDMGSGGYRCRGGVQATPLPLHGRVQDYSVFACVVLVNLLIAGLPGGRRCTRLGPSASQVAVAGSFLAPINSVLIRAAGQEDRSTVMRPVGAFSPNHLLHTLETPRYCNV</sequence>
<name>A0AAE1AZN1_9GAST</name>
<reference evidence="1" key="1">
    <citation type="journal article" date="2023" name="G3 (Bethesda)">
        <title>A reference genome for the long-term kleptoplast-retaining sea slug Elysia crispata morphotype clarki.</title>
        <authorList>
            <person name="Eastman K.E."/>
            <person name="Pendleton A.L."/>
            <person name="Shaikh M.A."/>
            <person name="Suttiyut T."/>
            <person name="Ogas R."/>
            <person name="Tomko P."/>
            <person name="Gavelis G."/>
            <person name="Widhalm J.R."/>
            <person name="Wisecaver J.H."/>
        </authorList>
    </citation>
    <scope>NUCLEOTIDE SEQUENCE</scope>
    <source>
        <strain evidence="1">ECLA1</strain>
    </source>
</reference>